<organism evidence="1 2">
    <name type="scientific">Aphanomyces euteiches</name>
    <dbReference type="NCBI Taxonomy" id="100861"/>
    <lineage>
        <taxon>Eukaryota</taxon>
        <taxon>Sar</taxon>
        <taxon>Stramenopiles</taxon>
        <taxon>Oomycota</taxon>
        <taxon>Saprolegniomycetes</taxon>
        <taxon>Saprolegniales</taxon>
        <taxon>Verrucalvaceae</taxon>
        <taxon>Aphanomyces</taxon>
    </lineage>
</organism>
<comment type="caution">
    <text evidence="1">The sequence shown here is derived from an EMBL/GenBank/DDBJ whole genome shotgun (WGS) entry which is preliminary data.</text>
</comment>
<dbReference type="AlphaFoldDB" id="A0A6G0XQ45"/>
<name>A0A6G0XQ45_9STRA</name>
<evidence type="ECO:0000313" key="2">
    <source>
        <dbReference type="Proteomes" id="UP000481153"/>
    </source>
</evidence>
<protein>
    <recommendedName>
        <fullName evidence="3">BZIP domain-containing protein</fullName>
    </recommendedName>
</protein>
<dbReference type="EMBL" id="VJMJ01000026">
    <property type="protein sequence ID" value="KAF0742573.1"/>
    <property type="molecule type" value="Genomic_DNA"/>
</dbReference>
<accession>A0A6G0XQ45</accession>
<evidence type="ECO:0000313" key="1">
    <source>
        <dbReference type="EMBL" id="KAF0742573.1"/>
    </source>
</evidence>
<dbReference type="CDD" id="cd14686">
    <property type="entry name" value="bZIP"/>
    <property type="match status" value="1"/>
</dbReference>
<sequence length="285" mass="32312">MFGNGQDDRESKNAISMGQIAPRMASLSKAKVTFKRSAEIKVADKKTLRQHINQKRYRERQRNKVLRLHEDVAGLEIDVARLQGHLDSLVMLVPLPLRTFGPEVNIALEYFRVFGRGMSLHESDRLRILQHDFVHSSMRHDLVFMGSIGNEKVLAQGQLYASIFDSVHMDCQAWKIVAFDPEVMIDAQATLRLRLSRTSLQTLFPNVLCNEHLTQKLIGDVLELPVLCQFTYDRNFLVKKFDTIANPVAALMSLLHNIEDTSTVLSGSMLTENAEMPSNSSIYSL</sequence>
<dbReference type="VEuPathDB" id="FungiDB:AeMF1_012219"/>
<evidence type="ECO:0008006" key="3">
    <source>
        <dbReference type="Google" id="ProtNLM"/>
    </source>
</evidence>
<keyword evidence="2" id="KW-1185">Reference proteome</keyword>
<dbReference type="Proteomes" id="UP000481153">
    <property type="component" value="Unassembled WGS sequence"/>
</dbReference>
<proteinExistence type="predicted"/>
<gene>
    <name evidence="1" type="ORF">Ae201684_002475</name>
</gene>
<reference evidence="1 2" key="1">
    <citation type="submission" date="2019-07" db="EMBL/GenBank/DDBJ databases">
        <title>Genomics analysis of Aphanomyces spp. identifies a new class of oomycete effector associated with host adaptation.</title>
        <authorList>
            <person name="Gaulin E."/>
        </authorList>
    </citation>
    <scope>NUCLEOTIDE SEQUENCE [LARGE SCALE GENOMIC DNA]</scope>
    <source>
        <strain evidence="1 2">ATCC 201684</strain>
    </source>
</reference>